<accession>A0A2P2JJV5</accession>
<dbReference type="EMBL" id="GGEC01013251">
    <property type="protein sequence ID" value="MBW93734.1"/>
    <property type="molecule type" value="Transcribed_RNA"/>
</dbReference>
<organism evidence="1">
    <name type="scientific">Rhizophora mucronata</name>
    <name type="common">Asiatic mangrove</name>
    <dbReference type="NCBI Taxonomy" id="61149"/>
    <lineage>
        <taxon>Eukaryota</taxon>
        <taxon>Viridiplantae</taxon>
        <taxon>Streptophyta</taxon>
        <taxon>Embryophyta</taxon>
        <taxon>Tracheophyta</taxon>
        <taxon>Spermatophyta</taxon>
        <taxon>Magnoliopsida</taxon>
        <taxon>eudicotyledons</taxon>
        <taxon>Gunneridae</taxon>
        <taxon>Pentapetalae</taxon>
        <taxon>rosids</taxon>
        <taxon>fabids</taxon>
        <taxon>Malpighiales</taxon>
        <taxon>Rhizophoraceae</taxon>
        <taxon>Rhizophora</taxon>
    </lineage>
</organism>
<name>A0A2P2JJV5_RHIMU</name>
<reference evidence="1" key="1">
    <citation type="submission" date="2018-02" db="EMBL/GenBank/DDBJ databases">
        <title>Rhizophora mucronata_Transcriptome.</title>
        <authorList>
            <person name="Meera S.P."/>
            <person name="Sreeshan A."/>
            <person name="Augustine A."/>
        </authorList>
    </citation>
    <scope>NUCLEOTIDE SEQUENCE</scope>
    <source>
        <tissue evidence="1">Leaf</tissue>
    </source>
</reference>
<proteinExistence type="predicted"/>
<sequence length="100" mass="11864">MLILIAITEMVYEWQLHVITSFLSQILQSFLWQVQGHLQRQKMMLEEILPQLPQNAYQHQGKTTIRGQEASKCKPGSFMHNGKSNFLIYEHIRQLRNRKL</sequence>
<protein>
    <submittedName>
        <fullName evidence="1">Uncharacterized protein</fullName>
    </submittedName>
</protein>
<evidence type="ECO:0000313" key="1">
    <source>
        <dbReference type="EMBL" id="MBW93734.1"/>
    </source>
</evidence>
<dbReference type="AlphaFoldDB" id="A0A2P2JJV5"/>